<keyword evidence="3" id="KW-1185">Reference proteome</keyword>
<accession>A0AA40ET20</accession>
<sequence length="1111" mass="120645">MNGQPRQTFAEFAANGSVGDWIFGRRDGSASTTTPAKENPTPPAALDPEPPRITSDILPPQPPTQSPAVQFAPPPQEDAGPRSTKYQTDAERRKAISEALKRRRASGPNDQSYGQQKRVQTGSFQPSLSSFPPQLGPSAPHQPRPFEPASTSTTSVSSSTSESSDVEMMEHSAPLLAENIPDDSDDGDWEEGTQGSDASVANLLDSQLQAETSEAADTVPRALELTPSGRSYLRWKDESMYGTIIPDGYEWSSARSGFPCLPQRQHRGTLFHDNMDGTLSICGHYAKLRDGGDMPSDGRPKPGIVISVGPPDPLEAPMVAPSLPDSNQPHLANGSEDGALPTSTSSLVKVSSETLAGSPVTGDPVALWKSLQPYLSKFKGAVPPSKGHVKALLSLPKLRDFDWNYPRIQTHPFMDTSPRDISSLILQVTGEPAPTPCHRCASGKGLFHSCVMISPQAPKDIIRNVVGCANCFYHFNQTYCTLKDWGTERARKLLYNGKSPNWEYGNSEWDAEPTMFDVTEHVDSSLMDGDAQTTSAPAVSAIGKALLSTPSVSDGFELAERGRKYTEWSDGSAAPQSLCGALIPAGYTMRSVPRRKPFPCPVRRCEMECIRTKDLGFHFVRGHYASYLKDNGDGTFDVVGVYAPKRGNLIKSGKILTPGPPIVVAQTRPDGSIKWVPNWENMKRLSAQDAAAAAIPDPPSDVPISEETPVTNVSDPTPGVPQGSNGPPKATWDLMEAEPTLSQAAQDFWLNKVLPALSGPTDIPRNPAVIELLECSQRRELRPGLNLGGKQPLAVKMRDIAAIILQMVGDQVPESNVCTRCQHERGLWRECIIVPQTASLETRKHWTSCANCTLRGGASNCSLKGKFAPGTAVQQLRDWPTSTKKDTPTGDGKMGVWEQGPRDYVETVYVYKAPGTGIGRVEEKEDDDTEDLEEREGPSTRYQMRTRTAVSTIVQEQQQRSVVERRQPPNGVMSKGGASVATGLVTTESVLEMEDWEVAPGRIREQDPNSEAIAFSKSYLSSAYAVDVCEDVAFRVDTIQSGHNLKIEADSNQLRLCSLASGKLRVKIGDEPEFVIGPHGMFKVKAGVSCTVTNRMYIDAIMHTTVLNGFV</sequence>
<reference evidence="2" key="1">
    <citation type="submission" date="2023-06" db="EMBL/GenBank/DDBJ databases">
        <title>Genome-scale phylogeny and comparative genomics of the fungal order Sordariales.</title>
        <authorList>
            <consortium name="Lawrence Berkeley National Laboratory"/>
            <person name="Hensen N."/>
            <person name="Bonometti L."/>
            <person name="Westerberg I."/>
            <person name="Brannstrom I.O."/>
            <person name="Guillou S."/>
            <person name="Cros-Aarteil S."/>
            <person name="Calhoun S."/>
            <person name="Haridas S."/>
            <person name="Kuo A."/>
            <person name="Mondo S."/>
            <person name="Pangilinan J."/>
            <person name="Riley R."/>
            <person name="Labutti K."/>
            <person name="Andreopoulos B."/>
            <person name="Lipzen A."/>
            <person name="Chen C."/>
            <person name="Yanf M."/>
            <person name="Daum C."/>
            <person name="Ng V."/>
            <person name="Clum A."/>
            <person name="Steindorff A."/>
            <person name="Ohm R."/>
            <person name="Martin F."/>
            <person name="Silar P."/>
            <person name="Natvig D."/>
            <person name="Lalanne C."/>
            <person name="Gautier V."/>
            <person name="Ament-Velasquez S.L."/>
            <person name="Kruys A."/>
            <person name="Hutchinson M.I."/>
            <person name="Powell A.J."/>
            <person name="Barry K."/>
            <person name="Miller A.N."/>
            <person name="Grigoriev I.V."/>
            <person name="Debuchy R."/>
            <person name="Gladieux P."/>
            <person name="Thoren M.H."/>
            <person name="Johannesson H."/>
        </authorList>
    </citation>
    <scope>NUCLEOTIDE SEQUENCE</scope>
    <source>
        <strain evidence="2">CBS 540.89</strain>
    </source>
</reference>
<feature type="compositionally biased region" description="Polar residues" evidence="1">
    <location>
        <begin position="108"/>
        <end position="121"/>
    </location>
</feature>
<name>A0AA40ET20_9PEZI</name>
<proteinExistence type="predicted"/>
<evidence type="ECO:0000313" key="3">
    <source>
        <dbReference type="Proteomes" id="UP001172159"/>
    </source>
</evidence>
<dbReference type="AlphaFoldDB" id="A0AA40ET20"/>
<dbReference type="Pfam" id="PF12511">
    <property type="entry name" value="DUF3716"/>
    <property type="match status" value="2"/>
</dbReference>
<feature type="compositionally biased region" description="Low complexity" evidence="1">
    <location>
        <begin position="150"/>
        <end position="163"/>
    </location>
</feature>
<gene>
    <name evidence="2" type="ORF">B0T21DRAFT_345056</name>
</gene>
<feature type="region of interest" description="Disordered" evidence="1">
    <location>
        <begin position="694"/>
        <end position="728"/>
    </location>
</feature>
<feature type="compositionally biased region" description="Basic and acidic residues" evidence="1">
    <location>
        <begin position="88"/>
        <end position="100"/>
    </location>
</feature>
<feature type="compositionally biased region" description="Acidic residues" evidence="1">
    <location>
        <begin position="924"/>
        <end position="934"/>
    </location>
</feature>
<dbReference type="Proteomes" id="UP001172159">
    <property type="component" value="Unassembled WGS sequence"/>
</dbReference>
<feature type="region of interest" description="Disordered" evidence="1">
    <location>
        <begin position="1"/>
        <end position="169"/>
    </location>
</feature>
<feature type="region of interest" description="Disordered" evidence="1">
    <location>
        <begin position="919"/>
        <end position="941"/>
    </location>
</feature>
<evidence type="ECO:0000313" key="2">
    <source>
        <dbReference type="EMBL" id="KAK0744934.1"/>
    </source>
</evidence>
<comment type="caution">
    <text evidence="2">The sequence shown here is derived from an EMBL/GenBank/DDBJ whole genome shotgun (WGS) entry which is preliminary data.</text>
</comment>
<dbReference type="InterPro" id="IPR022190">
    <property type="entry name" value="DUF3716"/>
</dbReference>
<feature type="compositionally biased region" description="Low complexity" evidence="1">
    <location>
        <begin position="122"/>
        <end position="138"/>
    </location>
</feature>
<feature type="region of interest" description="Disordered" evidence="1">
    <location>
        <begin position="310"/>
        <end position="343"/>
    </location>
</feature>
<protein>
    <submittedName>
        <fullName evidence="2">Uncharacterized protein</fullName>
    </submittedName>
</protein>
<organism evidence="2 3">
    <name type="scientific">Apiosordaria backusii</name>
    <dbReference type="NCBI Taxonomy" id="314023"/>
    <lineage>
        <taxon>Eukaryota</taxon>
        <taxon>Fungi</taxon>
        <taxon>Dikarya</taxon>
        <taxon>Ascomycota</taxon>
        <taxon>Pezizomycotina</taxon>
        <taxon>Sordariomycetes</taxon>
        <taxon>Sordariomycetidae</taxon>
        <taxon>Sordariales</taxon>
        <taxon>Lasiosphaeriaceae</taxon>
        <taxon>Apiosordaria</taxon>
    </lineage>
</organism>
<dbReference type="EMBL" id="JAUKTV010000002">
    <property type="protein sequence ID" value="KAK0744934.1"/>
    <property type="molecule type" value="Genomic_DNA"/>
</dbReference>
<evidence type="ECO:0000256" key="1">
    <source>
        <dbReference type="SAM" id="MobiDB-lite"/>
    </source>
</evidence>